<feature type="chain" id="PRO_5037226222" evidence="1">
    <location>
        <begin position="23"/>
        <end position="494"/>
    </location>
</feature>
<reference evidence="2" key="1">
    <citation type="submission" date="2021-03" db="EMBL/GenBank/DDBJ databases">
        <title>Taxonomic study of Clostridium polyendosporum from meadow-gley soil under rice.</title>
        <authorList>
            <person name="Kobayashi H."/>
            <person name="Tanizawa Y."/>
            <person name="Yagura M."/>
        </authorList>
    </citation>
    <scope>NUCLEOTIDE SEQUENCE</scope>
    <source>
        <strain evidence="2">JCM 30710</strain>
    </source>
</reference>
<organism evidence="2 3">
    <name type="scientific">Clostridium polyendosporum</name>
    <dbReference type="NCBI Taxonomy" id="69208"/>
    <lineage>
        <taxon>Bacteria</taxon>
        <taxon>Bacillati</taxon>
        <taxon>Bacillota</taxon>
        <taxon>Clostridia</taxon>
        <taxon>Eubacteriales</taxon>
        <taxon>Clostridiaceae</taxon>
        <taxon>Clostridium</taxon>
    </lineage>
</organism>
<keyword evidence="3" id="KW-1185">Reference proteome</keyword>
<dbReference type="PANTHER" id="PTHR43649:SF12">
    <property type="entry name" value="DIACETYLCHITOBIOSE BINDING PROTEIN DASA"/>
    <property type="match status" value="1"/>
</dbReference>
<dbReference type="PROSITE" id="PS51257">
    <property type="entry name" value="PROKAR_LIPOPROTEIN"/>
    <property type="match status" value="1"/>
</dbReference>
<gene>
    <name evidence="2" type="ORF">CPJCM30710_15260</name>
</gene>
<dbReference type="InterPro" id="IPR006059">
    <property type="entry name" value="SBP"/>
</dbReference>
<dbReference type="Gene3D" id="3.40.190.10">
    <property type="entry name" value="Periplasmic binding protein-like II"/>
    <property type="match status" value="1"/>
</dbReference>
<dbReference type="PANTHER" id="PTHR43649">
    <property type="entry name" value="ARABINOSE-BINDING PROTEIN-RELATED"/>
    <property type="match status" value="1"/>
</dbReference>
<dbReference type="SUPFAM" id="SSF53850">
    <property type="entry name" value="Periplasmic binding protein-like II"/>
    <property type="match status" value="1"/>
</dbReference>
<keyword evidence="1" id="KW-0732">Signal</keyword>
<dbReference type="AlphaFoldDB" id="A0A919VFX1"/>
<dbReference type="InterPro" id="IPR050490">
    <property type="entry name" value="Bact_solute-bd_prot1"/>
</dbReference>
<accession>A0A919VFX1</accession>
<feature type="signal peptide" evidence="1">
    <location>
        <begin position="1"/>
        <end position="22"/>
    </location>
</feature>
<name>A0A919VFX1_9CLOT</name>
<proteinExistence type="predicted"/>
<dbReference type="Pfam" id="PF13416">
    <property type="entry name" value="SBP_bac_8"/>
    <property type="match status" value="1"/>
</dbReference>
<sequence>MGKKIKLLVMSLLVATVAGSFAGCSGSKQSAKHDYDFYIFNAKSENADALERLCKEYEKEKGVKAKVFSLGTTEAADTLRTAMNSDEKPSIFSVNSGSLAEWRDSGYIKDLNEATLPELKKLADSVPESMRLKVKDGENYGIPYNIEGYGLITNKKMLADLFGLADTQQFIVDFKKATYEEFENMVIAVDAYIKENKAGSVVLSGHTYQLAKDKTKLTSQLNGVFSVAGAEKWTYGDHFSNYPLNTVFNSLSATQNATDEQLEQLRVPLEKSIQALDFETNYLAGPKGSLKRSADFINSTTTGYDQAVQTFADNKALFIKQGNWVYSNIKKVNKDITDSLTMLPMKLPFTDADIKVKGLTAEKFNQSIPEFVPSYYAINQKVSEEEQKAAQEFLVWLNTSETGNRYITEEFAFVPFNATENTKLANPLSNDLISYKQEGNILSNAFNGAPTSWGQEAYGKILMEEYFIKTDWTKADYKKVADFSIQKWKEMKSQ</sequence>
<evidence type="ECO:0000313" key="3">
    <source>
        <dbReference type="Proteomes" id="UP000679179"/>
    </source>
</evidence>
<dbReference type="EMBL" id="BOPZ01000010">
    <property type="protein sequence ID" value="GIM28860.1"/>
    <property type="molecule type" value="Genomic_DNA"/>
</dbReference>
<dbReference type="Proteomes" id="UP000679179">
    <property type="component" value="Unassembled WGS sequence"/>
</dbReference>
<evidence type="ECO:0000313" key="2">
    <source>
        <dbReference type="EMBL" id="GIM28860.1"/>
    </source>
</evidence>
<evidence type="ECO:0000256" key="1">
    <source>
        <dbReference type="SAM" id="SignalP"/>
    </source>
</evidence>
<comment type="caution">
    <text evidence="2">The sequence shown here is derived from an EMBL/GenBank/DDBJ whole genome shotgun (WGS) entry which is preliminary data.</text>
</comment>
<protein>
    <submittedName>
        <fullName evidence="2">ABC transporter substrate-binding protein</fullName>
    </submittedName>
</protein>
<dbReference type="RefSeq" id="WP_212903577.1">
    <property type="nucleotide sequence ID" value="NZ_BOPZ01000010.1"/>
</dbReference>